<dbReference type="InterPro" id="IPR018170">
    <property type="entry name" value="Aldo/ket_reductase_CS"/>
</dbReference>
<feature type="active site" description="Proton donor" evidence="4">
    <location>
        <position position="57"/>
    </location>
</feature>
<dbReference type="PIRSF" id="PIRSF000097">
    <property type="entry name" value="AKR"/>
    <property type="match status" value="1"/>
</dbReference>
<dbReference type="FunFam" id="3.20.20.100:FF:000006">
    <property type="entry name" value="Aldo-keto reductase family 1 member A1"/>
    <property type="match status" value="1"/>
</dbReference>
<dbReference type="GO" id="GO:0016491">
    <property type="term" value="F:oxidoreductase activity"/>
    <property type="evidence" value="ECO:0007669"/>
    <property type="project" value="UniProtKB-KW"/>
</dbReference>
<dbReference type="Proteomes" id="UP001374579">
    <property type="component" value="Unassembled WGS sequence"/>
</dbReference>
<protein>
    <recommendedName>
        <fullName evidence="7">NADP-dependent oxidoreductase domain-containing protein</fullName>
    </recommendedName>
</protein>
<dbReference type="InterPro" id="IPR020471">
    <property type="entry name" value="AKR"/>
</dbReference>
<keyword evidence="2" id="KW-0521">NADP</keyword>
<dbReference type="InterPro" id="IPR023210">
    <property type="entry name" value="NADP_OxRdtase_dom"/>
</dbReference>
<dbReference type="PROSITE" id="PS00063">
    <property type="entry name" value="ALDOKETO_REDUCTASE_3"/>
    <property type="match status" value="1"/>
</dbReference>
<dbReference type="AlphaFoldDB" id="A0AAN9B5B5"/>
<evidence type="ECO:0000256" key="1">
    <source>
        <dbReference type="ARBA" id="ARBA00007905"/>
    </source>
</evidence>
<dbReference type="PROSITE" id="PS00798">
    <property type="entry name" value="ALDOKETO_REDUCTASE_1"/>
    <property type="match status" value="1"/>
</dbReference>
<proteinExistence type="inferred from homology"/>
<comment type="caution">
    <text evidence="8">The sequence shown here is derived from an EMBL/GenBank/DDBJ whole genome shotgun (WGS) entry which is preliminary data.</text>
</comment>
<organism evidence="8 9">
    <name type="scientific">Littorina saxatilis</name>
    <dbReference type="NCBI Taxonomy" id="31220"/>
    <lineage>
        <taxon>Eukaryota</taxon>
        <taxon>Metazoa</taxon>
        <taxon>Spiralia</taxon>
        <taxon>Lophotrochozoa</taxon>
        <taxon>Mollusca</taxon>
        <taxon>Gastropoda</taxon>
        <taxon>Caenogastropoda</taxon>
        <taxon>Littorinimorpha</taxon>
        <taxon>Littorinoidea</taxon>
        <taxon>Littorinidae</taxon>
        <taxon>Littorina</taxon>
    </lineage>
</organism>
<comment type="similarity">
    <text evidence="1">Belongs to the aldo/keto reductase family.</text>
</comment>
<evidence type="ECO:0000256" key="4">
    <source>
        <dbReference type="PIRSR" id="PIRSR000097-1"/>
    </source>
</evidence>
<dbReference type="InterPro" id="IPR036812">
    <property type="entry name" value="NAD(P)_OxRdtase_dom_sf"/>
</dbReference>
<feature type="site" description="Lowers pKa of active site Tyr" evidence="6">
    <location>
        <position position="86"/>
    </location>
</feature>
<evidence type="ECO:0000256" key="5">
    <source>
        <dbReference type="PIRSR" id="PIRSR000097-2"/>
    </source>
</evidence>
<feature type="domain" description="NADP-dependent oxidoreductase" evidence="7">
    <location>
        <begin position="22"/>
        <end position="293"/>
    </location>
</feature>
<gene>
    <name evidence="8" type="ORF">V1264_003690</name>
</gene>
<evidence type="ECO:0000256" key="3">
    <source>
        <dbReference type="ARBA" id="ARBA00023002"/>
    </source>
</evidence>
<dbReference type="PRINTS" id="PR00069">
    <property type="entry name" value="ALDKETRDTASE"/>
</dbReference>
<keyword evidence="9" id="KW-1185">Reference proteome</keyword>
<name>A0AAN9B5B5_9CAEN</name>
<sequence length="318" mass="35933">MFGSRGLKCVSLRSGRGSVPVIGLGTYMPDEGEEDVIKAVKAAVRCGYRHIDCAAIYRNERAVGHALKELIVEGIIQREDIFVVSKLWNTCHQPDLVKPSLIKTLEDLGLKYLDLYLMHWPMGYKEGCDLLPKDASGKVIFSDVDYLETWKAMEDCVDLGLVKDIGCSNFNSEQLQRLLDEARIKPAVNQFEVNCYMNNRKLIEFCQANNIVVTAFGPLGTPSKEGSLPLLKEAAITQLAAKYKKTPAQIALRFLVQQDISIVPKSVTPARIEENFKIFDFRLTPEEMAQLINLNKNFRNYGEEIAVDHKYYPFKAEF</sequence>
<dbReference type="Pfam" id="PF00248">
    <property type="entry name" value="Aldo_ket_red"/>
    <property type="match status" value="1"/>
</dbReference>
<evidence type="ECO:0000259" key="7">
    <source>
        <dbReference type="Pfam" id="PF00248"/>
    </source>
</evidence>
<evidence type="ECO:0000256" key="6">
    <source>
        <dbReference type="PIRSR" id="PIRSR000097-3"/>
    </source>
</evidence>
<dbReference type="PANTHER" id="PTHR11732">
    <property type="entry name" value="ALDO/KETO REDUCTASE"/>
    <property type="match status" value="1"/>
</dbReference>
<keyword evidence="3" id="KW-0560">Oxidoreductase</keyword>
<dbReference type="EMBL" id="JBAMIC010000012">
    <property type="protein sequence ID" value="KAK7099566.1"/>
    <property type="molecule type" value="Genomic_DNA"/>
</dbReference>
<dbReference type="SUPFAM" id="SSF51430">
    <property type="entry name" value="NAD(P)-linked oxidoreductase"/>
    <property type="match status" value="1"/>
</dbReference>
<accession>A0AAN9B5B5</accession>
<evidence type="ECO:0000313" key="8">
    <source>
        <dbReference type="EMBL" id="KAK7099566.1"/>
    </source>
</evidence>
<dbReference type="Gene3D" id="3.20.20.100">
    <property type="entry name" value="NADP-dependent oxidoreductase domain"/>
    <property type="match status" value="1"/>
</dbReference>
<feature type="binding site" evidence="5">
    <location>
        <position position="119"/>
    </location>
    <ligand>
        <name>substrate</name>
    </ligand>
</feature>
<evidence type="ECO:0000256" key="2">
    <source>
        <dbReference type="ARBA" id="ARBA00022857"/>
    </source>
</evidence>
<reference evidence="8 9" key="1">
    <citation type="submission" date="2024-02" db="EMBL/GenBank/DDBJ databases">
        <title>Chromosome-scale genome assembly of the rough periwinkle Littorina saxatilis.</title>
        <authorList>
            <person name="De Jode A."/>
            <person name="Faria R."/>
            <person name="Formenti G."/>
            <person name="Sims Y."/>
            <person name="Smith T.P."/>
            <person name="Tracey A."/>
            <person name="Wood J.M.D."/>
            <person name="Zagrodzka Z.B."/>
            <person name="Johannesson K."/>
            <person name="Butlin R.K."/>
            <person name="Leder E.H."/>
        </authorList>
    </citation>
    <scope>NUCLEOTIDE SEQUENCE [LARGE SCALE GENOMIC DNA]</scope>
    <source>
        <strain evidence="8">Snail1</strain>
        <tissue evidence="8">Muscle</tissue>
    </source>
</reference>
<evidence type="ECO:0000313" key="9">
    <source>
        <dbReference type="Proteomes" id="UP001374579"/>
    </source>
</evidence>